<evidence type="ECO:0000313" key="3">
    <source>
        <dbReference type="EnsemblMetazoa" id="CJA40147.1"/>
    </source>
</evidence>
<dbReference type="InterPro" id="IPR043502">
    <property type="entry name" value="DNA/RNA_pol_sf"/>
</dbReference>
<feature type="domain" description="DUF7083" evidence="2">
    <location>
        <begin position="36"/>
        <end position="81"/>
    </location>
</feature>
<dbReference type="Gene3D" id="3.30.70.270">
    <property type="match status" value="2"/>
</dbReference>
<dbReference type="EnsemblMetazoa" id="CJA40147.1">
    <property type="protein sequence ID" value="CJA40147.1"/>
    <property type="gene ID" value="WBGene00215995"/>
</dbReference>
<dbReference type="PANTHER" id="PTHR37984">
    <property type="entry name" value="PROTEIN CBG26694"/>
    <property type="match status" value="1"/>
</dbReference>
<reference evidence="4" key="1">
    <citation type="submission" date="2010-08" db="EMBL/GenBank/DDBJ databases">
        <authorList>
            <consortium name="Caenorhabditis japonica Sequencing Consortium"/>
            <person name="Wilson R.K."/>
        </authorList>
    </citation>
    <scope>NUCLEOTIDE SEQUENCE [LARGE SCALE GENOMIC DNA]</scope>
    <source>
        <strain evidence="4">DF5081</strain>
    </source>
</reference>
<dbReference type="Proteomes" id="UP000005237">
    <property type="component" value="Unassembled WGS sequence"/>
</dbReference>
<dbReference type="Pfam" id="PF23309">
    <property type="entry name" value="DUF7083"/>
    <property type="match status" value="1"/>
</dbReference>
<organism evidence="3 4">
    <name type="scientific">Caenorhabditis japonica</name>
    <dbReference type="NCBI Taxonomy" id="281687"/>
    <lineage>
        <taxon>Eukaryota</taxon>
        <taxon>Metazoa</taxon>
        <taxon>Ecdysozoa</taxon>
        <taxon>Nematoda</taxon>
        <taxon>Chromadorea</taxon>
        <taxon>Rhabditida</taxon>
        <taxon>Rhabditina</taxon>
        <taxon>Rhabditomorpha</taxon>
        <taxon>Rhabditoidea</taxon>
        <taxon>Rhabditidae</taxon>
        <taxon>Peloderinae</taxon>
        <taxon>Caenorhabditis</taxon>
    </lineage>
</organism>
<keyword evidence="4" id="KW-1185">Reference proteome</keyword>
<proteinExistence type="predicted"/>
<sequence length="234" mass="26873">MADLTKQISTLVATLSKLTQVRTSSEKLITKITKLADAISSRIPMFVYEPEDGRTFKSWYSRYKDTITENGSLFQGDVRTRSTDCHFVSNLQLLSQQVMDFMISGIEGAEASLDDIIILSGTVEEPDSRVIAVMQRIVDYEFGVWIEECKFLMKQIVFLDFVIDEHGRRPEPEKVADIQKMPALTNFSQLRSFLGLIQFYDAFVKKLFELLPPLSKLTKKDQEFIWSLKCQKAF</sequence>
<dbReference type="InterPro" id="IPR050951">
    <property type="entry name" value="Retrovirus_Pol_polyprotein"/>
</dbReference>
<dbReference type="GO" id="GO:0003964">
    <property type="term" value="F:RNA-directed DNA polymerase activity"/>
    <property type="evidence" value="ECO:0007669"/>
    <property type="project" value="UniProtKB-EC"/>
</dbReference>
<dbReference type="EC" id="2.7.7.49" evidence="1"/>
<evidence type="ECO:0000256" key="1">
    <source>
        <dbReference type="ARBA" id="ARBA00012493"/>
    </source>
</evidence>
<dbReference type="PANTHER" id="PTHR37984:SF5">
    <property type="entry name" value="PROTEIN NYNRIN-LIKE"/>
    <property type="match status" value="1"/>
</dbReference>
<name>A0A8R1IXI0_CAEJA</name>
<evidence type="ECO:0000259" key="2">
    <source>
        <dbReference type="Pfam" id="PF23309"/>
    </source>
</evidence>
<dbReference type="InterPro" id="IPR055510">
    <property type="entry name" value="DUF7083"/>
</dbReference>
<accession>A0A8R1IXI0</accession>
<reference evidence="3" key="2">
    <citation type="submission" date="2022-06" db="UniProtKB">
        <authorList>
            <consortium name="EnsemblMetazoa"/>
        </authorList>
    </citation>
    <scope>IDENTIFICATION</scope>
    <source>
        <strain evidence="3">DF5081</strain>
    </source>
</reference>
<evidence type="ECO:0000313" key="4">
    <source>
        <dbReference type="Proteomes" id="UP000005237"/>
    </source>
</evidence>
<dbReference type="InterPro" id="IPR043128">
    <property type="entry name" value="Rev_trsase/Diguanyl_cyclase"/>
</dbReference>
<dbReference type="FunFam" id="3.30.70.270:FF:000020">
    <property type="entry name" value="Transposon Tf2-6 polyprotein-like Protein"/>
    <property type="match status" value="1"/>
</dbReference>
<dbReference type="SUPFAM" id="SSF56672">
    <property type="entry name" value="DNA/RNA polymerases"/>
    <property type="match status" value="1"/>
</dbReference>
<dbReference type="AlphaFoldDB" id="A0A8R1IXI0"/>
<protein>
    <recommendedName>
        <fullName evidence="1">RNA-directed DNA polymerase</fullName>
        <ecNumber evidence="1">2.7.7.49</ecNumber>
    </recommendedName>
</protein>